<dbReference type="Proteomes" id="UP000295620">
    <property type="component" value="Unassembled WGS sequence"/>
</dbReference>
<dbReference type="Gene3D" id="2.60.40.3440">
    <property type="match status" value="7"/>
</dbReference>
<dbReference type="EMBL" id="SNYC01000003">
    <property type="protein sequence ID" value="TDQ12014.1"/>
    <property type="molecule type" value="Genomic_DNA"/>
</dbReference>
<dbReference type="Pfam" id="PF22352">
    <property type="entry name" value="K319L-like_PKD"/>
    <property type="match status" value="1"/>
</dbReference>
<gene>
    <name evidence="2" type="ORF">ATK78_1144</name>
</gene>
<feature type="compositionally biased region" description="Polar residues" evidence="1">
    <location>
        <begin position="1477"/>
        <end position="1491"/>
    </location>
</feature>
<keyword evidence="3" id="KW-1185">Reference proteome</keyword>
<dbReference type="Pfam" id="PF17963">
    <property type="entry name" value="Big_9"/>
    <property type="match status" value="8"/>
</dbReference>
<organism evidence="2 3">
    <name type="scientific">Pedobacter metabolipauper</name>
    <dbReference type="NCBI Taxonomy" id="425513"/>
    <lineage>
        <taxon>Bacteria</taxon>
        <taxon>Pseudomonadati</taxon>
        <taxon>Bacteroidota</taxon>
        <taxon>Sphingobacteriia</taxon>
        <taxon>Sphingobacteriales</taxon>
        <taxon>Sphingobacteriaceae</taxon>
        <taxon>Pedobacter</taxon>
    </lineage>
</organism>
<proteinExistence type="predicted"/>
<evidence type="ECO:0000313" key="2">
    <source>
        <dbReference type="EMBL" id="TDQ12014.1"/>
    </source>
</evidence>
<reference evidence="2 3" key="1">
    <citation type="submission" date="2019-03" db="EMBL/GenBank/DDBJ databases">
        <title>Genomic Encyclopedia of Archaeal and Bacterial Type Strains, Phase II (KMG-II): from individual species to whole genera.</title>
        <authorList>
            <person name="Goeker M."/>
        </authorList>
    </citation>
    <scope>NUCLEOTIDE SEQUENCE [LARGE SCALE GENOMIC DNA]</scope>
    <source>
        <strain evidence="2 3">DSM 19035</strain>
    </source>
</reference>
<sequence>MIKFLRFSVILILGLLIKTSAYAQFPYVESFRSSTATGIVFGGAPSAFLTAAGSSSNGGTPIDPIGSGWLRLTNNAQNQKGYAYSTSNFPSSNGLRVDFEYAIYGGSRADGISFFLFDATASPFTIGGFGGSLGYAQITTTNPISEGVSKGYLAIGLDEYGNFSNNNEGRQGGIGFRPGSVTLRGKGNGAATTPDNYRFLTSEHPDELGASLIGDGSQRISDPTNMAYRKVAIELIPNPAGGYNINVYITKGGSPQQRVKIIDNYYYPDAAPTSLRYGFASSTGDETNFHEIRNVAIDLYTTNPITLNDAANACRGITSSLDVTLNDKANESNTTLDKTSVDLNPSIAGVQSTFTVAGQGTFSVDVLGIVQFVPEPTFLGSSTASYTIKDSQGILSNVSTITFNYSAPPTTPNAGPNESINVFTPTGSYTLQGSASSIGTWSQVSGPNTAVFTNPALNTTTVTNLISGTYVFRWRVTTAGGCSEFDDVQLIVNHPPVAVNDVATTPLNTPVDIPIVNNDNDDTGNPSIPRASILIKTPPAHGSLTINYTTGVVTYDPVTGYTGSDSFTYTVKDVNNAESNIATVTIVVNKSLVGLDDIAATTTNTPVIVRVLDNDPKKIGASVLKVLDPSHGIIAVNLDGTVTYTPSPGYSGKDIFTYKLVDGNGEESDPITVNLTVKPAGVTDNANSVAGVTVIIPVKDNDPGKTGTTVVIPVTPPASGTISLNPAGNVVYVPAPGFSGKDVFTYKLKTIDDVESDPVTVNVTIKPIGSPDMVTTTPNQAVMLPIKDNDLSKTGTTIVLTSNPPNGTVTIIDGSVIYSPRTGFSGKDSFNYILRTADGVDSDPIPVDIIVKPIGSADNVTTPPNTPINISVIDNDLSKTGTTPAISSGPVNGTAVVNGKTVIYTPRPDYTGKDVFTYTLTTIDGIESDPITVNVTIRPVGSPDNVTTPLNTAITISIKDNDASKTGTTPSLVANPAHGTVTINANGQAVYVPVTGYSGTDVFTYKLTTADGVDSDPITVTVTISAIIPAPDFNVVIPANTPYTVDVPLAPGNSVTVTIPPKNGTVTFDPATGKPIYTPNAGYSGPDDFTYIIKDPGGNQSTPGKVTITVIKPAKVGLAKSLVANVRNANGSTTLSYVFTIVNLGDIAIERLTLTDDLALAFPGRTFTVNRLAANGTLRANSNFNGISIKEMLLLTSTLASNGRAQVELDITVAASTQSGTYSNSATAQGFSVSNGAVTTDVSTNGLVPDPITAGDVSPSVPTLAPILVAPNITVPVNTGQPVIIDITPPTGGTIVITKQPTNGRITFDPATGKPIYTPNPGYSGPDDFIYVIRDANGNESQPGTVTITVTKPAKIGLAKSLRSNVKNFDGTYNLIYRLTLKNYGDVAIERVSLTDNLALAFTGANYEIINVSAGSSNLRLNTSYNGNTVTNLLLATSTLPANSAANSTDYVDVEIRVTLLEEEGRYNNFAIAEGNSVSDGSQTSDQSTNGLLPDPNNDGDVTPSILTGVVLTQGSVKIPGGFSPNNDGINDFFVVENTLGKKISLEVFNRWGNRIYRATDYQNNWSGKTTEGVYVGDDVPSGTYYYIIMIDGTNKRVGFITINR</sequence>
<dbReference type="Gene3D" id="2.60.40.10">
    <property type="entry name" value="Immunoglobulins"/>
    <property type="match status" value="1"/>
</dbReference>
<comment type="caution">
    <text evidence="2">The sequence shown here is derived from an EMBL/GenBank/DDBJ whole genome shotgun (WGS) entry which is preliminary data.</text>
</comment>
<evidence type="ECO:0000313" key="3">
    <source>
        <dbReference type="Proteomes" id="UP000295620"/>
    </source>
</evidence>
<dbReference type="SUPFAM" id="SSF49899">
    <property type="entry name" value="Concanavalin A-like lectins/glucanases"/>
    <property type="match status" value="1"/>
</dbReference>
<evidence type="ECO:0000256" key="1">
    <source>
        <dbReference type="SAM" id="MobiDB-lite"/>
    </source>
</evidence>
<dbReference type="Pfam" id="PF13585">
    <property type="entry name" value="CHU_C"/>
    <property type="match status" value="1"/>
</dbReference>
<dbReference type="InterPro" id="IPR013783">
    <property type="entry name" value="Ig-like_fold"/>
</dbReference>
<name>A0A4R6SZE5_9SPHI</name>
<dbReference type="NCBIfam" id="TIGR04131">
    <property type="entry name" value="Bac_Flav_CTERM"/>
    <property type="match status" value="1"/>
</dbReference>
<feature type="region of interest" description="Disordered" evidence="1">
    <location>
        <begin position="1477"/>
        <end position="1498"/>
    </location>
</feature>
<dbReference type="InterPro" id="IPR013320">
    <property type="entry name" value="ConA-like_dom_sf"/>
</dbReference>
<accession>A0A4R6SZE5</accession>
<dbReference type="GO" id="GO:0005975">
    <property type="term" value="P:carbohydrate metabolic process"/>
    <property type="evidence" value="ECO:0007669"/>
    <property type="project" value="UniProtKB-ARBA"/>
</dbReference>
<dbReference type="Gene3D" id="2.60.120.200">
    <property type="match status" value="1"/>
</dbReference>
<dbReference type="InterPro" id="IPR026341">
    <property type="entry name" value="T9SS_type_B"/>
</dbReference>
<protein>
    <submittedName>
        <fullName evidence="2">Gliding motility-associated-like protein</fullName>
    </submittedName>
</protein>
<dbReference type="GO" id="GO:0004553">
    <property type="term" value="F:hydrolase activity, hydrolyzing O-glycosyl compounds"/>
    <property type="evidence" value="ECO:0007669"/>
    <property type="project" value="UniProtKB-ARBA"/>
</dbReference>
<dbReference type="OrthoDB" id="5726170at2"/>
<dbReference type="NCBIfam" id="NF012211">
    <property type="entry name" value="tand_rpt_95"/>
    <property type="match status" value="5"/>
</dbReference>